<evidence type="ECO:0000313" key="2">
    <source>
        <dbReference type="EMBL" id="MCI57483.1"/>
    </source>
</evidence>
<evidence type="ECO:0000313" key="3">
    <source>
        <dbReference type="Proteomes" id="UP000265520"/>
    </source>
</evidence>
<sequence>MDSTVSLFDNRCSPSTIRHTMSQASASSHGKLATGPPHINIEQSSYAPTGILAAKHTFSISPPDDQWYMDSGATSHM</sequence>
<proteinExistence type="predicted"/>
<dbReference type="AlphaFoldDB" id="A0A392T8N3"/>
<evidence type="ECO:0000256" key="1">
    <source>
        <dbReference type="SAM" id="MobiDB-lite"/>
    </source>
</evidence>
<keyword evidence="3" id="KW-1185">Reference proteome</keyword>
<dbReference type="EMBL" id="LXQA010529617">
    <property type="protein sequence ID" value="MCI57483.1"/>
    <property type="molecule type" value="Genomic_DNA"/>
</dbReference>
<name>A0A392T8N3_9FABA</name>
<dbReference type="Proteomes" id="UP000265520">
    <property type="component" value="Unassembled WGS sequence"/>
</dbReference>
<feature type="compositionally biased region" description="Polar residues" evidence="1">
    <location>
        <begin position="19"/>
        <end position="28"/>
    </location>
</feature>
<protein>
    <submittedName>
        <fullName evidence="2">Uncharacterized protein</fullName>
    </submittedName>
</protein>
<feature type="region of interest" description="Disordered" evidence="1">
    <location>
        <begin position="19"/>
        <end position="39"/>
    </location>
</feature>
<accession>A0A392T8N3</accession>
<reference evidence="2 3" key="1">
    <citation type="journal article" date="2018" name="Front. Plant Sci.">
        <title>Red Clover (Trifolium pratense) and Zigzag Clover (T. medium) - A Picture of Genomic Similarities and Differences.</title>
        <authorList>
            <person name="Dluhosova J."/>
            <person name="Istvanek J."/>
            <person name="Nedelnik J."/>
            <person name="Repkova J."/>
        </authorList>
    </citation>
    <scope>NUCLEOTIDE SEQUENCE [LARGE SCALE GENOMIC DNA]</scope>
    <source>
        <strain evidence="3">cv. 10/8</strain>
        <tissue evidence="2">Leaf</tissue>
    </source>
</reference>
<feature type="non-terminal residue" evidence="2">
    <location>
        <position position="77"/>
    </location>
</feature>
<comment type="caution">
    <text evidence="2">The sequence shown here is derived from an EMBL/GenBank/DDBJ whole genome shotgun (WGS) entry which is preliminary data.</text>
</comment>
<organism evidence="2 3">
    <name type="scientific">Trifolium medium</name>
    <dbReference type="NCBI Taxonomy" id="97028"/>
    <lineage>
        <taxon>Eukaryota</taxon>
        <taxon>Viridiplantae</taxon>
        <taxon>Streptophyta</taxon>
        <taxon>Embryophyta</taxon>
        <taxon>Tracheophyta</taxon>
        <taxon>Spermatophyta</taxon>
        <taxon>Magnoliopsida</taxon>
        <taxon>eudicotyledons</taxon>
        <taxon>Gunneridae</taxon>
        <taxon>Pentapetalae</taxon>
        <taxon>rosids</taxon>
        <taxon>fabids</taxon>
        <taxon>Fabales</taxon>
        <taxon>Fabaceae</taxon>
        <taxon>Papilionoideae</taxon>
        <taxon>50 kb inversion clade</taxon>
        <taxon>NPAAA clade</taxon>
        <taxon>Hologalegina</taxon>
        <taxon>IRL clade</taxon>
        <taxon>Trifolieae</taxon>
        <taxon>Trifolium</taxon>
    </lineage>
</organism>